<dbReference type="InterPro" id="IPR047655">
    <property type="entry name" value="Transpos_IS630-like"/>
</dbReference>
<dbReference type="Proteomes" id="UP000321567">
    <property type="component" value="Unassembled WGS sequence"/>
</dbReference>
<dbReference type="OrthoDB" id="2375382at2"/>
<dbReference type="InterPro" id="IPR036388">
    <property type="entry name" value="WH-like_DNA-bd_sf"/>
</dbReference>
<feature type="region of interest" description="Disordered" evidence="1">
    <location>
        <begin position="149"/>
        <end position="199"/>
    </location>
</feature>
<dbReference type="InterPro" id="IPR009057">
    <property type="entry name" value="Homeodomain-like_sf"/>
</dbReference>
<sequence>MSAAVKMTRNDLDANGLRREASKARDGDVARRLLALALIHEGKSRAEAAETTGMDRQTLRDWVHRYNEFGIDGLTDRKAPGRRPLLTAEQMEEVAGWVRTGPDIETDGIVRWRRRDLAARISDRFGVTLAERSVGDLLRRLGFRHLSCRPRHPRQDPQALEAHKKTSRTWSPARSRSMLESGRSNCGGKTRPASGSREL</sequence>
<gene>
    <name evidence="2" type="ORF">ROR02_31950</name>
</gene>
<dbReference type="Pfam" id="PF13565">
    <property type="entry name" value="HTH_32"/>
    <property type="match status" value="1"/>
</dbReference>
<proteinExistence type="predicted"/>
<evidence type="ECO:0000313" key="3">
    <source>
        <dbReference type="Proteomes" id="UP000321567"/>
    </source>
</evidence>
<accession>A0A512HC92</accession>
<name>A0A512HC92_9PROT</name>
<organism evidence="2 3">
    <name type="scientific">Pararhodospirillum oryzae</name>
    <dbReference type="NCBI Taxonomy" id="478448"/>
    <lineage>
        <taxon>Bacteria</taxon>
        <taxon>Pseudomonadati</taxon>
        <taxon>Pseudomonadota</taxon>
        <taxon>Alphaproteobacteria</taxon>
        <taxon>Rhodospirillales</taxon>
        <taxon>Rhodospirillaceae</taxon>
        <taxon>Pararhodospirillum</taxon>
    </lineage>
</organism>
<keyword evidence="3" id="KW-1185">Reference proteome</keyword>
<reference evidence="2 3" key="1">
    <citation type="submission" date="2019-07" db="EMBL/GenBank/DDBJ databases">
        <title>Whole genome shotgun sequence of Rhodospirillum oryzae NBRC 107573.</title>
        <authorList>
            <person name="Hosoyama A."/>
            <person name="Uohara A."/>
            <person name="Ohji S."/>
            <person name="Ichikawa N."/>
        </authorList>
    </citation>
    <scope>NUCLEOTIDE SEQUENCE [LARGE SCALE GENOMIC DNA]</scope>
    <source>
        <strain evidence="2 3">NBRC 107573</strain>
    </source>
</reference>
<dbReference type="AlphaFoldDB" id="A0A512HC92"/>
<comment type="caution">
    <text evidence="2">The sequence shown here is derived from an EMBL/GenBank/DDBJ whole genome shotgun (WGS) entry which is preliminary data.</text>
</comment>
<dbReference type="EMBL" id="BJZO01000191">
    <property type="protein sequence ID" value="GEO83064.1"/>
    <property type="molecule type" value="Genomic_DNA"/>
</dbReference>
<dbReference type="Gene3D" id="1.10.10.10">
    <property type="entry name" value="Winged helix-like DNA-binding domain superfamily/Winged helix DNA-binding domain"/>
    <property type="match status" value="1"/>
</dbReference>
<dbReference type="NCBIfam" id="NF033545">
    <property type="entry name" value="transpos_IS630"/>
    <property type="match status" value="1"/>
</dbReference>
<protein>
    <submittedName>
        <fullName evidence="2">Uncharacterized protein</fullName>
    </submittedName>
</protein>
<evidence type="ECO:0000313" key="2">
    <source>
        <dbReference type="EMBL" id="GEO83064.1"/>
    </source>
</evidence>
<dbReference type="SUPFAM" id="SSF46689">
    <property type="entry name" value="Homeodomain-like"/>
    <property type="match status" value="1"/>
</dbReference>
<evidence type="ECO:0000256" key="1">
    <source>
        <dbReference type="SAM" id="MobiDB-lite"/>
    </source>
</evidence>